<evidence type="ECO:0000313" key="5">
    <source>
        <dbReference type="EMBL" id="PCG72282.1"/>
    </source>
</evidence>
<comment type="function">
    <text evidence="4">Involved in nonsense-mediated decay (NMD) of mRNAs containing premature stop codons.</text>
</comment>
<dbReference type="Pfam" id="PF10220">
    <property type="entry name" value="Smg8_Smg9"/>
    <property type="match status" value="2"/>
</dbReference>
<dbReference type="AlphaFoldDB" id="A0A2A4JLJ4"/>
<dbReference type="InterPro" id="IPR019354">
    <property type="entry name" value="SMG8-like"/>
</dbReference>
<organism evidence="5">
    <name type="scientific">Heliothis virescens</name>
    <name type="common">Tobacco budworm moth</name>
    <dbReference type="NCBI Taxonomy" id="7102"/>
    <lineage>
        <taxon>Eukaryota</taxon>
        <taxon>Metazoa</taxon>
        <taxon>Ecdysozoa</taxon>
        <taxon>Arthropoda</taxon>
        <taxon>Hexapoda</taxon>
        <taxon>Insecta</taxon>
        <taxon>Pterygota</taxon>
        <taxon>Neoptera</taxon>
        <taxon>Endopterygota</taxon>
        <taxon>Lepidoptera</taxon>
        <taxon>Glossata</taxon>
        <taxon>Ditrysia</taxon>
        <taxon>Noctuoidea</taxon>
        <taxon>Noctuidae</taxon>
        <taxon>Heliothinae</taxon>
        <taxon>Heliothis</taxon>
    </lineage>
</organism>
<comment type="similarity">
    <text evidence="1 4">Belongs to the SMG8 family.</text>
</comment>
<evidence type="ECO:0000256" key="2">
    <source>
        <dbReference type="ARBA" id="ARBA00023161"/>
    </source>
</evidence>
<sequence>MNVFSITDIPEFSKKERIVVVGVIGKSPYRYPNKTTPLLSSVQSKENGIECHWDERRSILYLHAITYLDTKQLTALAATLDEDSKSADTDADAANWLVASGELAAESCKAIALIFHLCHIVVLSSPTSVFDLGYLQLFKAIDAYRTEQLARSTAALVTAKAPGAWETHGRSCCPRLLFHFRRAPTPVRKVPAALKRLEHAVEDQLYFILRKARIITNVCAKSLFAIPKNEEFVYISGEEESSGARELSALVRGLAARCNAAPEPAAQRTSFRQFLQTHIDMAFGEGFDDNVGKYAMSTSFFELPSAQSWRLAAEALTPVYLSSGLKDEDQASGALYDALATDVRFSQARCAKVLPIAQASYAEGLPAHYSSQHHAHKNNIPYERSLPCRIDLPILHHAETFLASKMLLSMAS</sequence>
<keyword evidence="2 4" id="KW-0866">Nonsense-mediated mRNA decay</keyword>
<dbReference type="GO" id="GO:0000184">
    <property type="term" value="P:nuclear-transcribed mRNA catabolic process, nonsense-mediated decay"/>
    <property type="evidence" value="ECO:0007669"/>
    <property type="project" value="UniProtKB-UniRule"/>
</dbReference>
<dbReference type="PANTHER" id="PTHR13091">
    <property type="entry name" value="AMPLIFIED IN BREAST CANCER 2-RELATED"/>
    <property type="match status" value="1"/>
</dbReference>
<dbReference type="STRING" id="7102.A0A2A4JLJ4"/>
<accession>A0A2A4JLJ4</accession>
<reference evidence="5" key="1">
    <citation type="submission" date="2017-09" db="EMBL/GenBank/DDBJ databases">
        <title>Contemporary evolution of a Lepidopteran species, Heliothis virescens, in response to modern agricultural practices.</title>
        <authorList>
            <person name="Fritz M.L."/>
            <person name="Deyonke A.M."/>
            <person name="Papanicolaou A."/>
            <person name="Micinski S."/>
            <person name="Westbrook J."/>
            <person name="Gould F."/>
        </authorList>
    </citation>
    <scope>NUCLEOTIDE SEQUENCE [LARGE SCALE GENOMIC DNA]</scope>
    <source>
        <strain evidence="5">HvINT-</strain>
        <tissue evidence="5">Whole body</tissue>
    </source>
</reference>
<comment type="caution">
    <text evidence="5">The sequence shown here is derived from an EMBL/GenBank/DDBJ whole genome shotgun (WGS) entry which is preliminary data.</text>
</comment>
<evidence type="ECO:0000256" key="4">
    <source>
        <dbReference type="RuleBase" id="RU367133"/>
    </source>
</evidence>
<proteinExistence type="inferred from homology"/>
<evidence type="ECO:0000256" key="3">
    <source>
        <dbReference type="ARBA" id="ARBA00029509"/>
    </source>
</evidence>
<gene>
    <name evidence="5" type="ORF">B5V51_965</name>
</gene>
<dbReference type="EMBL" id="NWSH01001169">
    <property type="protein sequence ID" value="PCG72282.1"/>
    <property type="molecule type" value="Genomic_DNA"/>
</dbReference>
<dbReference type="PANTHER" id="PTHR13091:SF0">
    <property type="entry name" value="NONSENSE-MEDIATED MRNA DECAY FACTOR SMG8"/>
    <property type="match status" value="1"/>
</dbReference>
<protein>
    <recommendedName>
        <fullName evidence="3 4">Nonsense-mediated mRNA decay factor SMG8</fullName>
    </recommendedName>
</protein>
<name>A0A2A4JLJ4_HELVI</name>
<evidence type="ECO:0000256" key="1">
    <source>
        <dbReference type="ARBA" id="ARBA00006443"/>
    </source>
</evidence>